<dbReference type="Gene3D" id="3.90.176.10">
    <property type="entry name" value="Toxin ADP-ribosyltransferase, Chain A, domain 1"/>
    <property type="match status" value="1"/>
</dbReference>
<protein>
    <submittedName>
        <fullName evidence="4">Uncharacterized protein</fullName>
    </submittedName>
</protein>
<accession>A0A813MT59</accession>
<dbReference type="PROSITE" id="PS51996">
    <property type="entry name" value="TR_MART"/>
    <property type="match status" value="1"/>
</dbReference>
<name>A0A813MT59_9BILA</name>
<feature type="repeat" description="TPR" evidence="3">
    <location>
        <begin position="473"/>
        <end position="506"/>
    </location>
</feature>
<dbReference type="Pfam" id="PF13424">
    <property type="entry name" value="TPR_12"/>
    <property type="match status" value="6"/>
</dbReference>
<feature type="repeat" description="TPR" evidence="3">
    <location>
        <begin position="641"/>
        <end position="674"/>
    </location>
</feature>
<dbReference type="SUPFAM" id="SSF56399">
    <property type="entry name" value="ADP-ribosylation"/>
    <property type="match status" value="1"/>
</dbReference>
<dbReference type="PROSITE" id="PS50005">
    <property type="entry name" value="TPR"/>
    <property type="match status" value="13"/>
</dbReference>
<evidence type="ECO:0000313" key="4">
    <source>
        <dbReference type="EMBL" id="CAF0726620.1"/>
    </source>
</evidence>
<feature type="repeat" description="TPR" evidence="3">
    <location>
        <begin position="725"/>
        <end position="758"/>
    </location>
</feature>
<dbReference type="PANTHER" id="PTHR45641:SF1">
    <property type="entry name" value="AAA+ ATPASE DOMAIN-CONTAINING PROTEIN"/>
    <property type="match status" value="1"/>
</dbReference>
<dbReference type="PANTHER" id="PTHR45641">
    <property type="entry name" value="TETRATRICOPEPTIDE REPEAT PROTEIN (AFU_ORTHOLOGUE AFUA_6G03870)"/>
    <property type="match status" value="1"/>
</dbReference>
<feature type="repeat" description="TPR" evidence="3">
    <location>
        <begin position="935"/>
        <end position="968"/>
    </location>
</feature>
<dbReference type="InterPro" id="IPR011990">
    <property type="entry name" value="TPR-like_helical_dom_sf"/>
</dbReference>
<feature type="repeat" description="TPR" evidence="3">
    <location>
        <begin position="436"/>
        <end position="469"/>
    </location>
</feature>
<feature type="repeat" description="TPR" evidence="3">
    <location>
        <begin position="809"/>
        <end position="842"/>
    </location>
</feature>
<dbReference type="SUPFAM" id="SSF48452">
    <property type="entry name" value="TPR-like"/>
    <property type="match status" value="3"/>
</dbReference>
<dbReference type="PROSITE" id="PS50293">
    <property type="entry name" value="TPR_REGION"/>
    <property type="match status" value="3"/>
</dbReference>
<evidence type="ECO:0000256" key="1">
    <source>
        <dbReference type="ARBA" id="ARBA00022737"/>
    </source>
</evidence>
<evidence type="ECO:0000256" key="3">
    <source>
        <dbReference type="PROSITE-ProRule" id="PRU00339"/>
    </source>
</evidence>
<proteinExistence type="predicted"/>
<feature type="repeat" description="TPR" evidence="3">
    <location>
        <begin position="515"/>
        <end position="548"/>
    </location>
</feature>
<dbReference type="SMART" id="SM00028">
    <property type="entry name" value="TPR"/>
    <property type="match status" value="13"/>
</dbReference>
<feature type="repeat" description="TPR" evidence="3">
    <location>
        <begin position="767"/>
        <end position="800"/>
    </location>
</feature>
<organism evidence="4 5">
    <name type="scientific">Adineta steineri</name>
    <dbReference type="NCBI Taxonomy" id="433720"/>
    <lineage>
        <taxon>Eukaryota</taxon>
        <taxon>Metazoa</taxon>
        <taxon>Spiralia</taxon>
        <taxon>Gnathifera</taxon>
        <taxon>Rotifera</taxon>
        <taxon>Eurotatoria</taxon>
        <taxon>Bdelloidea</taxon>
        <taxon>Adinetida</taxon>
        <taxon>Adinetidae</taxon>
        <taxon>Adineta</taxon>
    </lineage>
</organism>
<dbReference type="Gene3D" id="1.25.40.10">
    <property type="entry name" value="Tetratricopeptide repeat domain"/>
    <property type="match status" value="5"/>
</dbReference>
<feature type="repeat" description="TPR" evidence="3">
    <location>
        <begin position="683"/>
        <end position="716"/>
    </location>
</feature>
<dbReference type="EMBL" id="CAJNOE010000012">
    <property type="protein sequence ID" value="CAF0726620.1"/>
    <property type="molecule type" value="Genomic_DNA"/>
</dbReference>
<reference evidence="4" key="1">
    <citation type="submission" date="2021-02" db="EMBL/GenBank/DDBJ databases">
        <authorList>
            <person name="Nowell W R."/>
        </authorList>
    </citation>
    <scope>NUCLEOTIDE SEQUENCE</scope>
</reference>
<feature type="repeat" description="TPR" evidence="3">
    <location>
        <begin position="599"/>
        <end position="632"/>
    </location>
</feature>
<dbReference type="Pfam" id="PF13181">
    <property type="entry name" value="TPR_8"/>
    <property type="match status" value="1"/>
</dbReference>
<feature type="repeat" description="TPR" evidence="3">
    <location>
        <begin position="851"/>
        <end position="884"/>
    </location>
</feature>
<keyword evidence="1" id="KW-0677">Repeat</keyword>
<comment type="caution">
    <text evidence="4">The sequence shown here is derived from an EMBL/GenBank/DDBJ whole genome shotgun (WGS) entry which is preliminary data.</text>
</comment>
<dbReference type="Proteomes" id="UP000663860">
    <property type="component" value="Unassembled WGS sequence"/>
</dbReference>
<keyword evidence="2 3" id="KW-0802">TPR repeat</keyword>
<gene>
    <name evidence="4" type="ORF">IZO911_LOCUS2480</name>
</gene>
<evidence type="ECO:0000313" key="5">
    <source>
        <dbReference type="Proteomes" id="UP000663860"/>
    </source>
</evidence>
<feature type="repeat" description="TPR" evidence="3">
    <location>
        <begin position="893"/>
        <end position="926"/>
    </location>
</feature>
<dbReference type="InterPro" id="IPR019734">
    <property type="entry name" value="TPR_rpt"/>
</dbReference>
<sequence>MNRLQSKQICTVPTNAMESIQSSTLHMPTILNDSLPVRRSSLAYSNIKQNFVLVWLDDNMDKINNKKYYEIITTLKSIVYTIDKFDNIRECMNFLNEIKNEKIFLIVSDNLGQQIIPRIHHMCQLDSIYILNRNTSQNIQWITGWWKIQGIHKQITSMYKSLKKAAQRCDYNSISMSFVPIDENNDTEIDHTFMYTQILKEILFEIEYDEESIRDFTTYSHECNYGDFNIIDKFRQEYKRQKPIWWYTYPCFLSSILNRALRTLEIDTLIKLGFFICDLNRNIKQLHTEQLHSRSMEPFIVYRGQGIPKNRFEKLMKTKNGLMSFNNFLSTSTDKQVSLAFAESNRDNPDMVGILFQMTIDPSILSTPFAYVNDIGYYKDQEQEILFSMHTLFRIVDIKPYENDNRIWLVELKAINDTDHRLNKLTKNIRSETRGSTGWDRLGRLLLKLDQFNKAEQVYKQLLNQTSTDIKKAYIYNQLGKTKNHQGNYMDAILYFRKALKIHENTFPSHQISLASCYNNIGQMYQRIGEYPKALLFHRIALDIKQDILPLDHIDLAESYGHIGLLYEKLGEHHKALLSHKKALRIRQKNLPNNHPSLAHSYKNIGSVYNNMGKYSKALIFYNKSHAIMEDILPSNHSDLAQSYGHIGLLLNKLGDYPKALLYHEKAFEIRLKILPENHPFLANSHNNIGSVYNSMGKYSKALKEYKEALKINLTTFPLNHPHIGTSYHNLATVYMNLGERSKALSLYRKALVIYTKTLSSNHLVLATIHSSIGLLYYYMGNYSEALSYYEKAIQLYQNALLLNHPYLTTLYNNIGLTYLATGSYSKALLSHQNALEIKQKIFSSDHSTIAISYKNIGNVYFEMKEYSKALSSYENALKIRKKNIPFDNNILINYYNSIGLTYLHMNEHAKALTCYEKAISICYKTHSPDYSEMAKSYYNIGCVYLKEKKYSNAFPYFYRARDIAQATFPANHPSVRQYQKKLVNFQYENASSYIFI</sequence>
<evidence type="ECO:0000256" key="2">
    <source>
        <dbReference type="ARBA" id="ARBA00022803"/>
    </source>
</evidence>
<dbReference type="AlphaFoldDB" id="A0A813MT59"/>
<feature type="repeat" description="TPR" evidence="3">
    <location>
        <begin position="557"/>
        <end position="590"/>
    </location>
</feature>